<feature type="compositionally biased region" description="Low complexity" evidence="1">
    <location>
        <begin position="346"/>
        <end position="366"/>
    </location>
</feature>
<protein>
    <recommendedName>
        <fullName evidence="6">RNA polymerase sigma factor, sigma-70 family</fullName>
    </recommendedName>
</protein>
<dbReference type="PANTHER" id="PTHR34154:SF3">
    <property type="entry name" value="ALKALI-SENSITIVE LINKAGE PROTEIN 1"/>
    <property type="match status" value="1"/>
</dbReference>
<dbReference type="Pfam" id="PF11790">
    <property type="entry name" value="Glyco_hydro_cc"/>
    <property type="match status" value="1"/>
</dbReference>
<feature type="compositionally biased region" description="Low complexity" evidence="1">
    <location>
        <begin position="374"/>
        <end position="412"/>
    </location>
</feature>
<dbReference type="RefSeq" id="WP_344667251.1">
    <property type="nucleotide sequence ID" value="NZ_BAAAQN010000023.1"/>
</dbReference>
<gene>
    <name evidence="4" type="ORF">GCM10009839_41110</name>
</gene>
<proteinExistence type="predicted"/>
<feature type="domain" description="RNA polymerase sigma-70 region 2" evidence="2">
    <location>
        <begin position="31"/>
        <end position="94"/>
    </location>
</feature>
<evidence type="ECO:0000313" key="5">
    <source>
        <dbReference type="Proteomes" id="UP001500751"/>
    </source>
</evidence>
<dbReference type="Pfam" id="PF04542">
    <property type="entry name" value="Sigma70_r2"/>
    <property type="match status" value="1"/>
</dbReference>
<feature type="domain" description="Asl1-like glycosyl hydrolase catalytic" evidence="3">
    <location>
        <begin position="433"/>
        <end position="641"/>
    </location>
</feature>
<evidence type="ECO:0008006" key="6">
    <source>
        <dbReference type="Google" id="ProtNLM"/>
    </source>
</evidence>
<evidence type="ECO:0000313" key="4">
    <source>
        <dbReference type="EMBL" id="GAA2036062.1"/>
    </source>
</evidence>
<dbReference type="Gene3D" id="3.20.20.80">
    <property type="entry name" value="Glycosidases"/>
    <property type="match status" value="1"/>
</dbReference>
<name>A0ABP5FXJ1_9ACTN</name>
<organism evidence="4 5">
    <name type="scientific">Catenulispora yoronensis</name>
    <dbReference type="NCBI Taxonomy" id="450799"/>
    <lineage>
        <taxon>Bacteria</taxon>
        <taxon>Bacillati</taxon>
        <taxon>Actinomycetota</taxon>
        <taxon>Actinomycetes</taxon>
        <taxon>Catenulisporales</taxon>
        <taxon>Catenulisporaceae</taxon>
        <taxon>Catenulispora</taxon>
    </lineage>
</organism>
<evidence type="ECO:0000259" key="3">
    <source>
        <dbReference type="Pfam" id="PF11790"/>
    </source>
</evidence>
<dbReference type="Gene3D" id="1.10.1740.10">
    <property type="match status" value="1"/>
</dbReference>
<dbReference type="Proteomes" id="UP001500751">
    <property type="component" value="Unassembled WGS sequence"/>
</dbReference>
<dbReference type="EMBL" id="BAAAQN010000023">
    <property type="protein sequence ID" value="GAA2036062.1"/>
    <property type="molecule type" value="Genomic_DNA"/>
</dbReference>
<evidence type="ECO:0000259" key="2">
    <source>
        <dbReference type="Pfam" id="PF04542"/>
    </source>
</evidence>
<dbReference type="SUPFAM" id="SSF51445">
    <property type="entry name" value="(Trans)glycosidases"/>
    <property type="match status" value="1"/>
</dbReference>
<evidence type="ECO:0000256" key="1">
    <source>
        <dbReference type="SAM" id="MobiDB-lite"/>
    </source>
</evidence>
<dbReference type="InterPro" id="IPR017853">
    <property type="entry name" value="GH"/>
</dbReference>
<dbReference type="NCBIfam" id="TIGR02937">
    <property type="entry name" value="sigma70-ECF"/>
    <property type="match status" value="1"/>
</dbReference>
<dbReference type="InterPro" id="IPR014284">
    <property type="entry name" value="RNA_pol_sigma-70_dom"/>
</dbReference>
<keyword evidence="5" id="KW-1185">Reference proteome</keyword>
<dbReference type="InterPro" id="IPR013325">
    <property type="entry name" value="RNA_pol_sigma_r2"/>
</dbReference>
<dbReference type="PANTHER" id="PTHR34154">
    <property type="entry name" value="ALKALI-SENSITIVE LINKAGE PROTEIN 1"/>
    <property type="match status" value="1"/>
</dbReference>
<sequence>MTAQHGGGFAAATVRAAQQGDREALHELLAEALPLVYNIVGCALQQHSDVDDVVQETMVRAVRGLGDLRDPGAFRSWLVAVAIRQVRDLQRARQAALGRTASLDDAETVPDPAADFAELTILRLGLSGQRKEIAEAGAWLDSGNRELLALWWMEEAGYLGRGELAESLGVPANQVAVRIQRMKQQLTASRVVVRALKESGRCGEFSALTRQWDGTRSPLWRKRLTGHTKQCAICDQQSRDLIPAEKLLVGLPLVAAPVALAAAALHEASLMAGTPGSVSLVNAGAGRAKGVRGAKGANGAKGAKGAKGQGLLTAKSSILAVTAASAVAVAATVIVARGNGSGSGQPVAAPVSSSSATLGSSSASSPSPAPLSPTPSTASTSSAVKATPSRSPSPSSPSSKSAAATVPSVAPPHANGKKGVAAWSAPGLDDDLTASGAAWYYDWSPSRLDHLSGTRPEFVPMIWGPKNADDQTLGKVKSQGTALLGFNEPDMAAQSNMTVAQALDLWPKLQATGLRLGSPAVAMNAATPGGWLDQFMSGAAARGYRVDFITVHWYGSDFRPGPAVDQLRGYLQAIHDRYHLPIWVTEYALIKFSGGSQYPAPDQQAAFVSGSAAMLEGLPYVERFAWFGLAADGAQVGTALYQGKVPTLMGTAFAKS</sequence>
<reference evidence="5" key="1">
    <citation type="journal article" date="2019" name="Int. J. Syst. Evol. Microbiol.">
        <title>The Global Catalogue of Microorganisms (GCM) 10K type strain sequencing project: providing services to taxonomists for standard genome sequencing and annotation.</title>
        <authorList>
            <consortium name="The Broad Institute Genomics Platform"/>
            <consortium name="The Broad Institute Genome Sequencing Center for Infectious Disease"/>
            <person name="Wu L."/>
            <person name="Ma J."/>
        </authorList>
    </citation>
    <scope>NUCLEOTIDE SEQUENCE [LARGE SCALE GENOMIC DNA]</scope>
    <source>
        <strain evidence="5">JCM 16014</strain>
    </source>
</reference>
<dbReference type="InterPro" id="IPR053183">
    <property type="entry name" value="ASL1"/>
</dbReference>
<comment type="caution">
    <text evidence="4">The sequence shown here is derived from an EMBL/GenBank/DDBJ whole genome shotgun (WGS) entry which is preliminary data.</text>
</comment>
<dbReference type="InterPro" id="IPR007627">
    <property type="entry name" value="RNA_pol_sigma70_r2"/>
</dbReference>
<accession>A0ABP5FXJ1</accession>
<feature type="region of interest" description="Disordered" evidence="1">
    <location>
        <begin position="340"/>
        <end position="422"/>
    </location>
</feature>
<dbReference type="InterPro" id="IPR024655">
    <property type="entry name" value="Asl1_glyco_hydro_catalytic"/>
</dbReference>
<dbReference type="SUPFAM" id="SSF88946">
    <property type="entry name" value="Sigma2 domain of RNA polymerase sigma factors"/>
    <property type="match status" value="1"/>
</dbReference>